<sequence length="92" mass="10494">MAFFDLKKELFHLFRAFPAFTTVLIGKMTVLRAKKHLNFLGIFGTAVRFIFKYSILRELRFITLSAFMPSGNQKECISERAAHLTPPGGDKP</sequence>
<organism evidence="1 2">
    <name type="scientific">Parabacteroides acidifaciens</name>
    <dbReference type="NCBI Taxonomy" id="2290935"/>
    <lineage>
        <taxon>Bacteria</taxon>
        <taxon>Pseudomonadati</taxon>
        <taxon>Bacteroidota</taxon>
        <taxon>Bacteroidia</taxon>
        <taxon>Bacteroidales</taxon>
        <taxon>Tannerellaceae</taxon>
        <taxon>Parabacteroides</taxon>
    </lineage>
</organism>
<reference evidence="1 2" key="1">
    <citation type="submission" date="2018-07" db="EMBL/GenBank/DDBJ databases">
        <title>Parabacteroides acidifaciens nov. sp., isolated from human feces.</title>
        <authorList>
            <person name="Wang Y.J."/>
        </authorList>
    </citation>
    <scope>NUCLEOTIDE SEQUENCE [LARGE SCALE GENOMIC DNA]</scope>
    <source>
        <strain evidence="1 2">426-9</strain>
    </source>
</reference>
<comment type="caution">
    <text evidence="1">The sequence shown here is derived from an EMBL/GenBank/DDBJ whole genome shotgun (WGS) entry which is preliminary data.</text>
</comment>
<protein>
    <submittedName>
        <fullName evidence="1">Uncharacterized protein</fullName>
    </submittedName>
</protein>
<dbReference type="AlphaFoldDB" id="A0A3D8HG53"/>
<proteinExistence type="predicted"/>
<accession>A0A3D8HG53</accession>
<gene>
    <name evidence="1" type="ORF">DWU89_06160</name>
</gene>
<dbReference type="EMBL" id="QREV01000010">
    <property type="protein sequence ID" value="RDU49959.1"/>
    <property type="molecule type" value="Genomic_DNA"/>
</dbReference>
<evidence type="ECO:0000313" key="2">
    <source>
        <dbReference type="Proteomes" id="UP000256321"/>
    </source>
</evidence>
<evidence type="ECO:0000313" key="1">
    <source>
        <dbReference type="EMBL" id="RDU49959.1"/>
    </source>
</evidence>
<dbReference type="Proteomes" id="UP000256321">
    <property type="component" value="Unassembled WGS sequence"/>
</dbReference>
<name>A0A3D8HG53_9BACT</name>